<evidence type="ECO:0000313" key="2">
    <source>
        <dbReference type="EMBL" id="KAJ8553650.1"/>
    </source>
</evidence>
<feature type="transmembrane region" description="Helical" evidence="1">
    <location>
        <begin position="15"/>
        <end position="32"/>
    </location>
</feature>
<sequence>MARVKNYCSTSKPAIGIWLISALTFYILFLMATRNSTEWSISNAEQRSRLYEKMEKDLEGHRASFLKHGETTQSLSLSDLFNLKDGVVTPVLKAANPPVRANVLYLNPEYSVPIAEAVREIFSPHFDEAIWFQNSSLYHFSMFHASHHITAVPASESEIEAEANAVRAVSESICPLKIALDRVVLTSTGVLVGCWQVDSGTDPVTIRQKLRNVLPHAPAKQLYDPVMLHTSFARLLGHPSSWPEEANKVSELQFLHELVNRLNNKIRGTKATVGELCYVEEYDILALALNGRMKVRKFQLGCSKV</sequence>
<dbReference type="OrthoDB" id="119121at2759"/>
<keyword evidence="1" id="KW-0812">Transmembrane</keyword>
<accession>A0A9Q1M7L2</accession>
<dbReference type="Proteomes" id="UP001152561">
    <property type="component" value="Unassembled WGS sequence"/>
</dbReference>
<reference evidence="3" key="1">
    <citation type="journal article" date="2023" name="Proc. Natl. Acad. Sci. U.S.A.">
        <title>Genomic and structural basis for evolution of tropane alkaloid biosynthesis.</title>
        <authorList>
            <person name="Wanga Y.-J."/>
            <person name="Taina T."/>
            <person name="Yua J.-Y."/>
            <person name="Lia J."/>
            <person name="Xua B."/>
            <person name="Chenc J."/>
            <person name="D'Auriad J.C."/>
            <person name="Huanga J.-P."/>
            <person name="Huanga S.-X."/>
        </authorList>
    </citation>
    <scope>NUCLEOTIDE SEQUENCE [LARGE SCALE GENOMIC DNA]</scope>
    <source>
        <strain evidence="3">cv. KIB-2019</strain>
    </source>
</reference>
<dbReference type="PANTHER" id="PTHR37204">
    <property type="entry name" value="TRANSMEMBRANE PROTEIN"/>
    <property type="match status" value="1"/>
</dbReference>
<keyword evidence="1" id="KW-0472">Membrane</keyword>
<evidence type="ECO:0000313" key="3">
    <source>
        <dbReference type="Proteomes" id="UP001152561"/>
    </source>
</evidence>
<name>A0A9Q1M7L2_9SOLA</name>
<keyword evidence="3" id="KW-1185">Reference proteome</keyword>
<proteinExistence type="predicted"/>
<protein>
    <submittedName>
        <fullName evidence="2">Uncharacterized protein</fullName>
    </submittedName>
</protein>
<comment type="caution">
    <text evidence="2">The sequence shown here is derived from an EMBL/GenBank/DDBJ whole genome shotgun (WGS) entry which is preliminary data.</text>
</comment>
<keyword evidence="1" id="KW-1133">Transmembrane helix</keyword>
<dbReference type="EMBL" id="JAJAGQ010000009">
    <property type="protein sequence ID" value="KAJ8553650.1"/>
    <property type="molecule type" value="Genomic_DNA"/>
</dbReference>
<gene>
    <name evidence="2" type="ORF">K7X08_024328</name>
</gene>
<dbReference type="AlphaFoldDB" id="A0A9Q1M7L2"/>
<dbReference type="PANTHER" id="PTHR37204:SF1">
    <property type="entry name" value="TRANSMEMBRANE PROTEIN"/>
    <property type="match status" value="1"/>
</dbReference>
<organism evidence="2 3">
    <name type="scientific">Anisodus acutangulus</name>
    <dbReference type="NCBI Taxonomy" id="402998"/>
    <lineage>
        <taxon>Eukaryota</taxon>
        <taxon>Viridiplantae</taxon>
        <taxon>Streptophyta</taxon>
        <taxon>Embryophyta</taxon>
        <taxon>Tracheophyta</taxon>
        <taxon>Spermatophyta</taxon>
        <taxon>Magnoliopsida</taxon>
        <taxon>eudicotyledons</taxon>
        <taxon>Gunneridae</taxon>
        <taxon>Pentapetalae</taxon>
        <taxon>asterids</taxon>
        <taxon>lamiids</taxon>
        <taxon>Solanales</taxon>
        <taxon>Solanaceae</taxon>
        <taxon>Solanoideae</taxon>
        <taxon>Hyoscyameae</taxon>
        <taxon>Anisodus</taxon>
    </lineage>
</organism>
<evidence type="ECO:0000256" key="1">
    <source>
        <dbReference type="SAM" id="Phobius"/>
    </source>
</evidence>